<dbReference type="Pfam" id="PF13021">
    <property type="entry name" value="DUF3885"/>
    <property type="match status" value="1"/>
</dbReference>
<reference evidence="2 3" key="1">
    <citation type="submission" date="2012-10" db="EMBL/GenBank/DDBJ databases">
        <authorList>
            <person name="Harkins D.M."/>
            <person name="Durkin A.S."/>
            <person name="Brinkac L.M."/>
            <person name="Haft D.H."/>
            <person name="Selengut J.D."/>
            <person name="Sanka R."/>
            <person name="DePew J."/>
            <person name="Purushe J."/>
            <person name="Whelen A.C."/>
            <person name="Vinetz J.M."/>
            <person name="Sutton G.G."/>
            <person name="Nierman W.C."/>
            <person name="Fouts D.E."/>
        </authorList>
    </citation>
    <scope>NUCLEOTIDE SEQUENCE [LARGE SCALE GENOMIC DNA]</scope>
    <source>
        <strain evidence="2 3">2006001853</strain>
    </source>
</reference>
<evidence type="ECO:0000313" key="2">
    <source>
        <dbReference type="EMBL" id="EKR65407.1"/>
    </source>
</evidence>
<dbReference type="EMBL" id="AFLV02000020">
    <property type="protein sequence ID" value="EKR65407.1"/>
    <property type="molecule type" value="Genomic_DNA"/>
</dbReference>
<organism evidence="2 3">
    <name type="scientific">Leptospira weilii str. 2006001853</name>
    <dbReference type="NCBI Taxonomy" id="1001589"/>
    <lineage>
        <taxon>Bacteria</taxon>
        <taxon>Pseudomonadati</taxon>
        <taxon>Spirochaetota</taxon>
        <taxon>Spirochaetia</taxon>
        <taxon>Leptospirales</taxon>
        <taxon>Leptospiraceae</taxon>
        <taxon>Leptospira</taxon>
    </lineage>
</organism>
<comment type="caution">
    <text evidence="2">The sequence shown here is derived from an EMBL/GenBank/DDBJ whole genome shotgun (WGS) entry which is preliminary data.</text>
</comment>
<feature type="domain" description="DUF3885" evidence="1">
    <location>
        <begin position="1"/>
        <end position="43"/>
    </location>
</feature>
<gene>
    <name evidence="2" type="ORF">LEP1GSC036_0214</name>
</gene>
<protein>
    <recommendedName>
        <fullName evidence="1">DUF3885 domain-containing protein</fullName>
    </recommendedName>
</protein>
<evidence type="ECO:0000313" key="3">
    <source>
        <dbReference type="Proteomes" id="UP000001338"/>
    </source>
</evidence>
<dbReference type="Proteomes" id="UP000001338">
    <property type="component" value="Unassembled WGS sequence"/>
</dbReference>
<accession>A0A828Z7J6</accession>
<dbReference type="AlphaFoldDB" id="A0A828Z7J6"/>
<sequence length="46" mass="5468">MFLSESKKWIYAPYDGRADIVLQSEIKRDEIKKKYVAWLSQHPEGL</sequence>
<evidence type="ECO:0000259" key="1">
    <source>
        <dbReference type="Pfam" id="PF13021"/>
    </source>
</evidence>
<dbReference type="InterPro" id="IPR024976">
    <property type="entry name" value="DUF3885"/>
</dbReference>
<name>A0A828Z7J6_9LEPT</name>
<proteinExistence type="predicted"/>